<keyword evidence="2" id="KW-1185">Reference proteome</keyword>
<dbReference type="HOGENOM" id="CLU_2778458_0_0_1"/>
<dbReference type="AlphaFoldDB" id="E9HAA3"/>
<evidence type="ECO:0000313" key="2">
    <source>
        <dbReference type="Proteomes" id="UP000000305"/>
    </source>
</evidence>
<evidence type="ECO:0000313" key="1">
    <source>
        <dbReference type="EMBL" id="EFX71273.1"/>
    </source>
</evidence>
<dbReference type="Proteomes" id="UP000000305">
    <property type="component" value="Unassembled WGS sequence"/>
</dbReference>
<dbReference type="EMBL" id="GL732611">
    <property type="protein sequence ID" value="EFX71273.1"/>
    <property type="molecule type" value="Genomic_DNA"/>
</dbReference>
<dbReference type="InParanoid" id="E9HAA3"/>
<gene>
    <name evidence="1" type="ORF">DAPPUDRAFT_308917</name>
</gene>
<protein>
    <submittedName>
        <fullName evidence="1">Uncharacterized protein</fullName>
    </submittedName>
</protein>
<name>E9HAA3_DAPPU</name>
<dbReference type="KEGG" id="dpx:DAPPUDRAFT_308917"/>
<reference evidence="1 2" key="1">
    <citation type="journal article" date="2011" name="Science">
        <title>The ecoresponsive genome of Daphnia pulex.</title>
        <authorList>
            <person name="Colbourne J.K."/>
            <person name="Pfrender M.E."/>
            <person name="Gilbert D."/>
            <person name="Thomas W.K."/>
            <person name="Tucker A."/>
            <person name="Oakley T.H."/>
            <person name="Tokishita S."/>
            <person name="Aerts A."/>
            <person name="Arnold G.J."/>
            <person name="Basu M.K."/>
            <person name="Bauer D.J."/>
            <person name="Caceres C.E."/>
            <person name="Carmel L."/>
            <person name="Casola C."/>
            <person name="Choi J.H."/>
            <person name="Detter J.C."/>
            <person name="Dong Q."/>
            <person name="Dusheyko S."/>
            <person name="Eads B.D."/>
            <person name="Frohlich T."/>
            <person name="Geiler-Samerotte K.A."/>
            <person name="Gerlach D."/>
            <person name="Hatcher P."/>
            <person name="Jogdeo S."/>
            <person name="Krijgsveld J."/>
            <person name="Kriventseva E.V."/>
            <person name="Kultz D."/>
            <person name="Laforsch C."/>
            <person name="Lindquist E."/>
            <person name="Lopez J."/>
            <person name="Manak J.R."/>
            <person name="Muller J."/>
            <person name="Pangilinan J."/>
            <person name="Patwardhan R.P."/>
            <person name="Pitluck S."/>
            <person name="Pritham E.J."/>
            <person name="Rechtsteiner A."/>
            <person name="Rho M."/>
            <person name="Rogozin I.B."/>
            <person name="Sakarya O."/>
            <person name="Salamov A."/>
            <person name="Schaack S."/>
            <person name="Shapiro H."/>
            <person name="Shiga Y."/>
            <person name="Skalitzky C."/>
            <person name="Smith Z."/>
            <person name="Souvorov A."/>
            <person name="Sung W."/>
            <person name="Tang Z."/>
            <person name="Tsuchiya D."/>
            <person name="Tu H."/>
            <person name="Vos H."/>
            <person name="Wang M."/>
            <person name="Wolf Y.I."/>
            <person name="Yamagata H."/>
            <person name="Yamada T."/>
            <person name="Ye Y."/>
            <person name="Shaw J.R."/>
            <person name="Andrews J."/>
            <person name="Crease T.J."/>
            <person name="Tang H."/>
            <person name="Lucas S.M."/>
            <person name="Robertson H.M."/>
            <person name="Bork P."/>
            <person name="Koonin E.V."/>
            <person name="Zdobnov E.M."/>
            <person name="Grigoriev I.V."/>
            <person name="Lynch M."/>
            <person name="Boore J.L."/>
        </authorList>
    </citation>
    <scope>NUCLEOTIDE SEQUENCE [LARGE SCALE GENOMIC DNA]</scope>
</reference>
<accession>E9HAA3</accession>
<sequence>MGCDCPGNRRHDCCLDVVPSESEILNRSTEYTCIKCGPSNYANTRTLITSQASYSCCSPCCSFLDVPRA</sequence>
<proteinExistence type="predicted"/>
<organism evidence="1 2">
    <name type="scientific">Daphnia pulex</name>
    <name type="common">Water flea</name>
    <dbReference type="NCBI Taxonomy" id="6669"/>
    <lineage>
        <taxon>Eukaryota</taxon>
        <taxon>Metazoa</taxon>
        <taxon>Ecdysozoa</taxon>
        <taxon>Arthropoda</taxon>
        <taxon>Crustacea</taxon>
        <taxon>Branchiopoda</taxon>
        <taxon>Diplostraca</taxon>
        <taxon>Cladocera</taxon>
        <taxon>Anomopoda</taxon>
        <taxon>Daphniidae</taxon>
        <taxon>Daphnia</taxon>
    </lineage>
</organism>